<dbReference type="AlphaFoldDB" id="A0A7R9M3V9"/>
<accession>A0A7R9M3V9</accession>
<dbReference type="EMBL" id="CAJPVJ010006248">
    <property type="protein sequence ID" value="CAG2170274.1"/>
    <property type="molecule type" value="Genomic_DNA"/>
</dbReference>
<organism evidence="2">
    <name type="scientific">Oppiella nova</name>
    <dbReference type="NCBI Taxonomy" id="334625"/>
    <lineage>
        <taxon>Eukaryota</taxon>
        <taxon>Metazoa</taxon>
        <taxon>Ecdysozoa</taxon>
        <taxon>Arthropoda</taxon>
        <taxon>Chelicerata</taxon>
        <taxon>Arachnida</taxon>
        <taxon>Acari</taxon>
        <taxon>Acariformes</taxon>
        <taxon>Sarcoptiformes</taxon>
        <taxon>Oribatida</taxon>
        <taxon>Brachypylina</taxon>
        <taxon>Oppioidea</taxon>
        <taxon>Oppiidae</taxon>
        <taxon>Oppiella</taxon>
    </lineage>
</organism>
<proteinExistence type="predicted"/>
<dbReference type="EMBL" id="OC921073">
    <property type="protein sequence ID" value="CAD7653087.1"/>
    <property type="molecule type" value="Genomic_DNA"/>
</dbReference>
<feature type="signal peptide" evidence="1">
    <location>
        <begin position="1"/>
        <end position="20"/>
    </location>
</feature>
<keyword evidence="3" id="KW-1185">Reference proteome</keyword>
<keyword evidence="1" id="KW-0732">Signal</keyword>
<sequence length="100" mass="11053">MTQVQLTIVLLATLVAMAYSLTPEEDNNIIDKAKLAKKYVQLIKKFGEKAWHFLECMGMDWAEHCVSPTISCMAAKSIVGCIETIACEAKDAKSCAQKLK</sequence>
<dbReference type="OrthoDB" id="6503935at2759"/>
<reference evidence="2" key="1">
    <citation type="submission" date="2020-11" db="EMBL/GenBank/DDBJ databases">
        <authorList>
            <person name="Tran Van P."/>
        </authorList>
    </citation>
    <scope>NUCLEOTIDE SEQUENCE</scope>
</reference>
<evidence type="ECO:0000313" key="3">
    <source>
        <dbReference type="Proteomes" id="UP000728032"/>
    </source>
</evidence>
<protein>
    <submittedName>
        <fullName evidence="2">Uncharacterized protein</fullName>
    </submittedName>
</protein>
<evidence type="ECO:0000256" key="1">
    <source>
        <dbReference type="SAM" id="SignalP"/>
    </source>
</evidence>
<evidence type="ECO:0000313" key="2">
    <source>
        <dbReference type="EMBL" id="CAD7653087.1"/>
    </source>
</evidence>
<gene>
    <name evidence="2" type="ORF">ONB1V03_LOCUS9745</name>
</gene>
<name>A0A7R9M3V9_9ACAR</name>
<dbReference type="Proteomes" id="UP000728032">
    <property type="component" value="Unassembled WGS sequence"/>
</dbReference>
<feature type="chain" id="PRO_5036211391" evidence="1">
    <location>
        <begin position="21"/>
        <end position="100"/>
    </location>
</feature>